<reference evidence="1 2" key="1">
    <citation type="submission" date="2007-03" db="EMBL/GenBank/DDBJ databases">
        <authorList>
            <person name="Stal L."/>
            <person name="Ferriera S."/>
            <person name="Johnson J."/>
            <person name="Kravitz S."/>
            <person name="Beeson K."/>
            <person name="Sutton G."/>
            <person name="Rogers Y.-H."/>
            <person name="Friedman R."/>
            <person name="Frazier M."/>
            <person name="Venter J.C."/>
        </authorList>
    </citation>
    <scope>NUCLEOTIDE SEQUENCE [LARGE SCALE GENOMIC DNA]</scope>
    <source>
        <strain evidence="1 2">CCY0110</strain>
    </source>
</reference>
<dbReference type="Proteomes" id="UP000003781">
    <property type="component" value="Unassembled WGS sequence"/>
</dbReference>
<sequence>MTGTYSNDWTPINSSIRTHSQQMRSFPLQKSGFGLARILSLLYILNY</sequence>
<proteinExistence type="predicted"/>
<dbReference type="AlphaFoldDB" id="A3IJC0"/>
<protein>
    <submittedName>
        <fullName evidence="1">Uncharacterized protein</fullName>
    </submittedName>
</protein>
<dbReference type="EMBL" id="AAXW01000002">
    <property type="protein sequence ID" value="EAZ93902.1"/>
    <property type="molecule type" value="Genomic_DNA"/>
</dbReference>
<keyword evidence="2" id="KW-1185">Reference proteome</keyword>
<evidence type="ECO:0000313" key="2">
    <source>
        <dbReference type="Proteomes" id="UP000003781"/>
    </source>
</evidence>
<evidence type="ECO:0000313" key="1">
    <source>
        <dbReference type="EMBL" id="EAZ93902.1"/>
    </source>
</evidence>
<gene>
    <name evidence="1" type="ORF">CY0110_18942</name>
</gene>
<comment type="caution">
    <text evidence="1">The sequence shown here is derived from an EMBL/GenBank/DDBJ whole genome shotgun (WGS) entry which is preliminary data.</text>
</comment>
<organism evidence="1 2">
    <name type="scientific">Crocosphaera chwakensis CCY0110</name>
    <dbReference type="NCBI Taxonomy" id="391612"/>
    <lineage>
        <taxon>Bacteria</taxon>
        <taxon>Bacillati</taxon>
        <taxon>Cyanobacteriota</taxon>
        <taxon>Cyanophyceae</taxon>
        <taxon>Oscillatoriophycideae</taxon>
        <taxon>Chroococcales</taxon>
        <taxon>Aphanothecaceae</taxon>
        <taxon>Crocosphaera</taxon>
        <taxon>Crocosphaera chwakensis</taxon>
    </lineage>
</organism>
<name>A3IJC0_9CHRO</name>
<accession>A3IJC0</accession>